<keyword evidence="1" id="KW-0614">Plasmid</keyword>
<organism evidence="1 2">
    <name type="scientific">Legionella lytica</name>
    <dbReference type="NCBI Taxonomy" id="96232"/>
    <lineage>
        <taxon>Bacteria</taxon>
        <taxon>Pseudomonadati</taxon>
        <taxon>Pseudomonadota</taxon>
        <taxon>Gammaproteobacteria</taxon>
        <taxon>Legionellales</taxon>
        <taxon>Legionellaceae</taxon>
        <taxon>Legionella</taxon>
    </lineage>
</organism>
<proteinExistence type="predicted"/>
<geneLocation type="plasmid" evidence="1 2">
    <name>pLlyPCM2298_1</name>
</geneLocation>
<sequence>MHHNQDRNHLISNAIQYLYALCMDVHQKNPCLSGTKNYNVATLKTAIAQYGTILEIDNEFKLNQYVQNALRPAHQTSTHLDVAAYHDEISVLKITEFEGMIAEVSEASYYITFEFKKACAKKHFFCKAEDFDESIKLLINNIPEENIEVISKKQFRTQVKPLTTLFWQSNWESAEVEAHYDEVSDVFMVEKFVQYILPLAQKHTPLVLMDVGGGKGRLAIKLIDRLIQEQAGFKYIFIEPDPSQYATAQINFAPYAQYDIEVINMTVESFSKSDDYKKYCKKVRGIILSGGPINENIVTRVDAEKNLERLLPLLSTHGMMLASGLSPVLFTKKEFEEKYHLNVLGTSKRTPSMYSVIPDSLYQCYVLQKPFEQVQQHELNNSNSSLINKL</sequence>
<dbReference type="Proteomes" id="UP001057474">
    <property type="component" value="Plasmid pLlyPCM2298_1"/>
</dbReference>
<dbReference type="EMBL" id="CP071528">
    <property type="protein sequence ID" value="USQ15339.1"/>
    <property type="molecule type" value="Genomic_DNA"/>
</dbReference>
<dbReference type="SUPFAM" id="SSF53335">
    <property type="entry name" value="S-adenosyl-L-methionine-dependent methyltransferases"/>
    <property type="match status" value="1"/>
</dbReference>
<dbReference type="RefSeq" id="WP_252582578.1">
    <property type="nucleotide sequence ID" value="NZ_CP071528.1"/>
</dbReference>
<name>A0ABY4YCI7_9GAMM</name>
<evidence type="ECO:0008006" key="3">
    <source>
        <dbReference type="Google" id="ProtNLM"/>
    </source>
</evidence>
<dbReference type="InterPro" id="IPR029063">
    <property type="entry name" value="SAM-dependent_MTases_sf"/>
</dbReference>
<gene>
    <name evidence="1" type="ORF">J2N86_15370</name>
</gene>
<keyword evidence="2" id="KW-1185">Reference proteome</keyword>
<accession>A0ABY4YCI7</accession>
<dbReference type="Gene3D" id="3.40.50.150">
    <property type="entry name" value="Vaccinia Virus protein VP39"/>
    <property type="match status" value="1"/>
</dbReference>
<protein>
    <recommendedName>
        <fullName evidence="3">Methyltransferase</fullName>
    </recommendedName>
</protein>
<evidence type="ECO:0000313" key="2">
    <source>
        <dbReference type="Proteomes" id="UP001057474"/>
    </source>
</evidence>
<evidence type="ECO:0000313" key="1">
    <source>
        <dbReference type="EMBL" id="USQ15339.1"/>
    </source>
</evidence>
<reference evidence="1" key="1">
    <citation type="submission" date="2021-03" db="EMBL/GenBank/DDBJ databases">
        <title>Legionella lytica PCM 2298.</title>
        <authorList>
            <person name="Koper P."/>
        </authorList>
    </citation>
    <scope>NUCLEOTIDE SEQUENCE</scope>
    <source>
        <strain evidence="1">PCM 2298</strain>
        <plasmid evidence="1">pLlyPCM2298_1</plasmid>
    </source>
</reference>